<gene>
    <name evidence="9" type="ORF">A3196_07630</name>
</gene>
<feature type="transmembrane region" description="Helical" evidence="8">
    <location>
        <begin position="283"/>
        <end position="305"/>
    </location>
</feature>
<evidence type="ECO:0000256" key="6">
    <source>
        <dbReference type="ARBA" id="ARBA00022989"/>
    </source>
</evidence>
<dbReference type="AlphaFoldDB" id="A0A1E2UPF9"/>
<feature type="transmembrane region" description="Helical" evidence="8">
    <location>
        <begin position="60"/>
        <end position="87"/>
    </location>
</feature>
<keyword evidence="7 8" id="KW-0472">Membrane</keyword>
<keyword evidence="4" id="KW-1003">Cell membrane</keyword>
<evidence type="ECO:0000313" key="10">
    <source>
        <dbReference type="Proteomes" id="UP000094849"/>
    </source>
</evidence>
<evidence type="ECO:0000256" key="8">
    <source>
        <dbReference type="SAM" id="Phobius"/>
    </source>
</evidence>
<evidence type="ECO:0000256" key="3">
    <source>
        <dbReference type="ARBA" id="ARBA00022448"/>
    </source>
</evidence>
<dbReference type="InterPro" id="IPR004776">
    <property type="entry name" value="Mem_transp_PIN-like"/>
</dbReference>
<evidence type="ECO:0000256" key="7">
    <source>
        <dbReference type="ARBA" id="ARBA00023136"/>
    </source>
</evidence>
<dbReference type="Gene3D" id="1.20.1530.20">
    <property type="match status" value="1"/>
</dbReference>
<dbReference type="OrthoDB" id="9805563at2"/>
<comment type="subcellular location">
    <subcellularLocation>
        <location evidence="1">Cell membrane</location>
        <topology evidence="1">Multi-pass membrane protein</topology>
    </subcellularLocation>
</comment>
<dbReference type="GO" id="GO:0055085">
    <property type="term" value="P:transmembrane transport"/>
    <property type="evidence" value="ECO:0007669"/>
    <property type="project" value="InterPro"/>
</dbReference>
<dbReference type="RefSeq" id="WP_069004368.1">
    <property type="nucleotide sequence ID" value="NZ_LVJW01000003.1"/>
</dbReference>
<feature type="transmembrane region" description="Helical" evidence="8">
    <location>
        <begin position="192"/>
        <end position="212"/>
    </location>
</feature>
<organism evidence="9 10">
    <name type="scientific">Candidatus Thiodiazotropha endoloripes</name>
    <dbReference type="NCBI Taxonomy" id="1818881"/>
    <lineage>
        <taxon>Bacteria</taxon>
        <taxon>Pseudomonadati</taxon>
        <taxon>Pseudomonadota</taxon>
        <taxon>Gammaproteobacteria</taxon>
        <taxon>Chromatiales</taxon>
        <taxon>Sedimenticolaceae</taxon>
        <taxon>Candidatus Thiodiazotropha</taxon>
    </lineage>
</organism>
<feature type="transmembrane region" description="Helical" evidence="8">
    <location>
        <begin position="38"/>
        <end position="53"/>
    </location>
</feature>
<feature type="transmembrane region" description="Helical" evidence="8">
    <location>
        <begin position="123"/>
        <end position="148"/>
    </location>
</feature>
<name>A0A1E2UPF9_9GAMM</name>
<evidence type="ECO:0000256" key="5">
    <source>
        <dbReference type="ARBA" id="ARBA00022692"/>
    </source>
</evidence>
<dbReference type="Proteomes" id="UP000094849">
    <property type="component" value="Unassembled WGS sequence"/>
</dbReference>
<keyword evidence="3" id="KW-0813">Transport</keyword>
<proteinExistence type="inferred from homology"/>
<dbReference type="Pfam" id="PF03547">
    <property type="entry name" value="Mem_trans"/>
    <property type="match status" value="1"/>
</dbReference>
<evidence type="ECO:0000313" key="9">
    <source>
        <dbReference type="EMBL" id="ODB96636.1"/>
    </source>
</evidence>
<feature type="transmembrane region" description="Helical" evidence="8">
    <location>
        <begin position="168"/>
        <end position="186"/>
    </location>
</feature>
<evidence type="ECO:0000256" key="4">
    <source>
        <dbReference type="ARBA" id="ARBA00022475"/>
    </source>
</evidence>
<evidence type="ECO:0008006" key="11">
    <source>
        <dbReference type="Google" id="ProtNLM"/>
    </source>
</evidence>
<dbReference type="PANTHER" id="PTHR36838">
    <property type="entry name" value="AUXIN EFFLUX CARRIER FAMILY PROTEIN"/>
    <property type="match status" value="1"/>
</dbReference>
<keyword evidence="6 8" id="KW-1133">Transmembrane helix</keyword>
<evidence type="ECO:0000256" key="2">
    <source>
        <dbReference type="ARBA" id="ARBA00010145"/>
    </source>
</evidence>
<keyword evidence="10" id="KW-1185">Reference proteome</keyword>
<dbReference type="GO" id="GO:0005886">
    <property type="term" value="C:plasma membrane"/>
    <property type="evidence" value="ECO:0007669"/>
    <property type="project" value="UniProtKB-SubCell"/>
</dbReference>
<dbReference type="PANTHER" id="PTHR36838:SF4">
    <property type="entry name" value="AUXIN EFFLUX CARRIER FAMILY PROTEIN"/>
    <property type="match status" value="1"/>
</dbReference>
<comment type="caution">
    <text evidence="9">The sequence shown here is derived from an EMBL/GenBank/DDBJ whole genome shotgun (WGS) entry which is preliminary data.</text>
</comment>
<comment type="similarity">
    <text evidence="2">Belongs to the auxin efflux carrier (TC 2.A.69) family.</text>
</comment>
<protein>
    <recommendedName>
        <fullName evidence="11">Transporter</fullName>
    </recommendedName>
</protein>
<sequence length="314" mass="33048">MQSIVTALLPILTLILLGLALKQVRFIPDEAWMGMERLTYFLLFPALLIHTLSRQQTDGLPWLAILGVVVGVLLLSALLLVIGYRLLPKVSGPTFTSIFQGGVRFNTYIALALAQSLFGATGLALGAVAAGFMILLINFLCIMALSIWGERHQRPKGGLARDILGNPLIIACLIGWALSLSGIGLPGPSEEILEIIGRAALPFGLLAVGAALRPRALHGHLGPTLASSLVQFLVKPLAAAGLVLLTGLTGAAAGALVIAFMTPTAPSAYILARQLGGDTETMASIITLQTLLAFAVIPLIVYLMLSWGVLTHVL</sequence>
<accession>A0A1E2UPF9</accession>
<dbReference type="EMBL" id="LVJZ01000003">
    <property type="protein sequence ID" value="ODB96636.1"/>
    <property type="molecule type" value="Genomic_DNA"/>
</dbReference>
<reference evidence="9 10" key="1">
    <citation type="submission" date="2016-03" db="EMBL/GenBank/DDBJ databases">
        <title>Chemosynthetic sulphur-oxidizing symbionts of marine invertebrate animals are capable of nitrogen fixation.</title>
        <authorList>
            <person name="Petersen J.M."/>
            <person name="Kemper A."/>
            <person name="Gruber-Vodicka H."/>
            <person name="Cardini U."/>
            <person name="Geest Mvander."/>
            <person name="Kleiner M."/>
            <person name="Bulgheresi S."/>
            <person name="Fussmann M."/>
            <person name="Herbold C."/>
            <person name="Seah B.K.B."/>
            <person name="Antony C.Paul."/>
            <person name="Liu D."/>
            <person name="Belitz A."/>
            <person name="Weber M."/>
        </authorList>
    </citation>
    <scope>NUCLEOTIDE SEQUENCE [LARGE SCALE GENOMIC DNA]</scope>
    <source>
        <strain evidence="9">G_D</strain>
    </source>
</reference>
<dbReference type="InterPro" id="IPR038770">
    <property type="entry name" value="Na+/solute_symporter_sf"/>
</dbReference>
<evidence type="ECO:0000256" key="1">
    <source>
        <dbReference type="ARBA" id="ARBA00004651"/>
    </source>
</evidence>
<keyword evidence="5 8" id="KW-0812">Transmembrane</keyword>
<dbReference type="STRING" id="1818881.A3196_07630"/>